<organism evidence="1 2">
    <name type="scientific">Atta colombica</name>
    <dbReference type="NCBI Taxonomy" id="520822"/>
    <lineage>
        <taxon>Eukaryota</taxon>
        <taxon>Metazoa</taxon>
        <taxon>Ecdysozoa</taxon>
        <taxon>Arthropoda</taxon>
        <taxon>Hexapoda</taxon>
        <taxon>Insecta</taxon>
        <taxon>Pterygota</taxon>
        <taxon>Neoptera</taxon>
        <taxon>Endopterygota</taxon>
        <taxon>Hymenoptera</taxon>
        <taxon>Apocrita</taxon>
        <taxon>Aculeata</taxon>
        <taxon>Formicoidea</taxon>
        <taxon>Formicidae</taxon>
        <taxon>Myrmicinae</taxon>
        <taxon>Atta</taxon>
    </lineage>
</organism>
<protein>
    <submittedName>
        <fullName evidence="1">Uncharacterized protein</fullName>
    </submittedName>
</protein>
<evidence type="ECO:0000313" key="2">
    <source>
        <dbReference type="Proteomes" id="UP000078540"/>
    </source>
</evidence>
<evidence type="ECO:0000313" key="1">
    <source>
        <dbReference type="EMBL" id="KYM83095.1"/>
    </source>
</evidence>
<gene>
    <name evidence="1" type="ORF">ALC53_06361</name>
</gene>
<accession>A0A195BG01</accession>
<dbReference type="EMBL" id="KQ976500">
    <property type="protein sequence ID" value="KYM83095.1"/>
    <property type="molecule type" value="Genomic_DNA"/>
</dbReference>
<dbReference type="AlphaFoldDB" id="A0A195BG01"/>
<proteinExistence type="predicted"/>
<sequence>MRDLLPRQETESLLLPRGVAAVNSLIVSECPLLALWLSGGKGGTLRHLKRSP</sequence>
<name>A0A195BG01_9HYME</name>
<keyword evidence="2" id="KW-1185">Reference proteome</keyword>
<reference evidence="1 2" key="1">
    <citation type="submission" date="2015-09" db="EMBL/GenBank/DDBJ databases">
        <title>Atta colombica WGS genome.</title>
        <authorList>
            <person name="Nygaard S."/>
            <person name="Hu H."/>
            <person name="Boomsma J."/>
            <person name="Zhang G."/>
        </authorList>
    </citation>
    <scope>NUCLEOTIDE SEQUENCE [LARGE SCALE GENOMIC DNA]</scope>
    <source>
        <strain evidence="1">Treedump-2</strain>
        <tissue evidence="1">Whole body</tissue>
    </source>
</reference>
<dbReference type="Proteomes" id="UP000078540">
    <property type="component" value="Unassembled WGS sequence"/>
</dbReference>